<protein>
    <submittedName>
        <fullName evidence="2">Uncharacterized protein</fullName>
    </submittedName>
</protein>
<dbReference type="Proteomes" id="UP000078070">
    <property type="component" value="Chromosome"/>
</dbReference>
<reference evidence="3" key="1">
    <citation type="submission" date="2016-05" db="EMBL/GenBank/DDBJ databases">
        <authorList>
            <person name="Baek K."/>
            <person name="Yang S.-J."/>
        </authorList>
    </citation>
    <scope>NUCLEOTIDE SEQUENCE [LARGE SCALE GENOMIC DNA]</scope>
    <source>
        <strain evidence="3">ST58-10</strain>
    </source>
</reference>
<dbReference type="AlphaFoldDB" id="A0A1A9EXE5"/>
<dbReference type="KEGG" id="mars:A8C75_08885"/>
<accession>A0A1A9EXE5</accession>
<sequence length="354" mass="41684">MFVNTFDFSECVNHIVHKEQILRFRLKLERSTIVSQQDRAHKAIRRLIMKLTNEDIQWAVNYFNKKGVYFPLFSPIISNREGLENCLVDLTSSDHSRLILNRFKAAYRERKNRQKPQSRQLSILINSDENKKIERLCRESNCSKKALVLKLIEEHEQLHKNISLHFEAKYKEKINHLERNIKALKENKNAARPSIKIKELNSIIKRLYTQLKGADKINTAILNLFEDEIYSLSLQITQLKNSKSEPVIDDEVIRQAQRIFSEKTSLMKSTILEIDTNTQSEVFMNENFYFNTPLQSNDEIWFAKRIGDEAPKTVQDALEKLMQGFENQQKRIEELERNNIELEALLDFTTQPDI</sequence>
<organism evidence="2 3">
    <name type="scientific">Marinobacterium aestuarii</name>
    <dbReference type="NCBI Taxonomy" id="1821621"/>
    <lineage>
        <taxon>Bacteria</taxon>
        <taxon>Pseudomonadati</taxon>
        <taxon>Pseudomonadota</taxon>
        <taxon>Gammaproteobacteria</taxon>
        <taxon>Oceanospirillales</taxon>
        <taxon>Oceanospirillaceae</taxon>
        <taxon>Marinobacterium</taxon>
    </lineage>
</organism>
<keyword evidence="1" id="KW-0175">Coiled coil</keyword>
<keyword evidence="3" id="KW-1185">Reference proteome</keyword>
<reference evidence="2 3" key="2">
    <citation type="journal article" date="2018" name="Int. J. Syst. Evol. Microbiol.">
        <title>Marinobacterium aestuarii sp. nov., a benzene-degrading marine bacterium isolated from estuary sediment.</title>
        <authorList>
            <person name="Bae S.S."/>
            <person name="Jung J."/>
            <person name="Chung D."/>
            <person name="Baek K."/>
        </authorList>
    </citation>
    <scope>NUCLEOTIDE SEQUENCE [LARGE SCALE GENOMIC DNA]</scope>
    <source>
        <strain evidence="2 3">ST58-10</strain>
    </source>
</reference>
<gene>
    <name evidence="2" type="ORF">A8C75_08885</name>
</gene>
<evidence type="ECO:0000313" key="3">
    <source>
        <dbReference type="Proteomes" id="UP000078070"/>
    </source>
</evidence>
<name>A0A1A9EXE5_9GAMM</name>
<evidence type="ECO:0000313" key="2">
    <source>
        <dbReference type="EMBL" id="ANG62586.1"/>
    </source>
</evidence>
<dbReference type="EMBL" id="CP015839">
    <property type="protein sequence ID" value="ANG62586.1"/>
    <property type="molecule type" value="Genomic_DNA"/>
</dbReference>
<proteinExistence type="predicted"/>
<evidence type="ECO:0000256" key="1">
    <source>
        <dbReference type="SAM" id="Coils"/>
    </source>
</evidence>
<feature type="coiled-coil region" evidence="1">
    <location>
        <begin position="315"/>
        <end position="345"/>
    </location>
</feature>